<dbReference type="CDD" id="cd19091">
    <property type="entry name" value="AKR_PsAKR"/>
    <property type="match status" value="1"/>
</dbReference>
<protein>
    <submittedName>
        <fullName evidence="3">Aldo/keto reductase</fullName>
    </submittedName>
</protein>
<sequence>MHYAKLGNTGVFMSRFCLGAMTFGGADNPAGNAIGRLGQSETDAIVGQALDAGINFVDTADVYGSGGSETLLGQALKHRRHDVVLATKFSGRAGEGPNQVGQSRLHLMNSLEQSLTRLQTDHIDLYQIHSFDPFTPPEETLGALDDAVHQGKVRYIGCSNLAAWQLMKALALSNRDKLASFVSVQSFYSLAGRDIENELVPAITDANVGLLCWSPLAGGLLSGKFDRHGATDPSSRRAKIQFPPVDETKIFDVIDVLKRVAEKHDASPAQIALAWLLSHPFVTSVIVGIRQPEQLADNLKAFDIALTDDDLQHLDEVSRSPARYPRWIQSYNAKGRVPQGYEFEGATWSLGERPV</sequence>
<evidence type="ECO:0000313" key="3">
    <source>
        <dbReference type="EMBL" id="PZM07993.1"/>
    </source>
</evidence>
<name>A0A2W4E6F7_9HYPH</name>
<evidence type="ECO:0000313" key="4">
    <source>
        <dbReference type="Proteomes" id="UP000248925"/>
    </source>
</evidence>
<gene>
    <name evidence="3" type="ORF">CPY51_30045</name>
</gene>
<dbReference type="PANTHER" id="PTHR43364">
    <property type="entry name" value="NADH-SPECIFIC METHYLGLYOXAL REDUCTASE-RELATED"/>
    <property type="match status" value="1"/>
</dbReference>
<dbReference type="GO" id="GO:0005829">
    <property type="term" value="C:cytosol"/>
    <property type="evidence" value="ECO:0007669"/>
    <property type="project" value="TreeGrafter"/>
</dbReference>
<dbReference type="Pfam" id="PF00248">
    <property type="entry name" value="Aldo_ket_red"/>
    <property type="match status" value="1"/>
</dbReference>
<accession>A0A2W4E6F7</accession>
<dbReference type="PRINTS" id="PR00069">
    <property type="entry name" value="ALDKETRDTASE"/>
</dbReference>
<keyword evidence="4" id="KW-1185">Reference proteome</keyword>
<dbReference type="FunFam" id="3.20.20.100:FF:000004">
    <property type="entry name" value="Oxidoreductase, aldo/keto reductase"/>
    <property type="match status" value="1"/>
</dbReference>
<dbReference type="OrthoDB" id="9803483at2"/>
<organism evidence="3 4">
    <name type="scientific">Rhizobium tubonense</name>
    <dbReference type="NCBI Taxonomy" id="484088"/>
    <lineage>
        <taxon>Bacteria</taxon>
        <taxon>Pseudomonadati</taxon>
        <taxon>Pseudomonadota</taxon>
        <taxon>Alphaproteobacteria</taxon>
        <taxon>Hyphomicrobiales</taxon>
        <taxon>Rhizobiaceae</taxon>
        <taxon>Rhizobium/Agrobacterium group</taxon>
        <taxon>Rhizobium</taxon>
    </lineage>
</organism>
<comment type="caution">
    <text evidence="3">The sequence shown here is derived from an EMBL/GenBank/DDBJ whole genome shotgun (WGS) entry which is preliminary data.</text>
</comment>
<reference evidence="3 4" key="1">
    <citation type="journal article" date="2018" name="Sci. Rep.">
        <title>Rhizobium tumorigenes sp. nov., a novel plant tumorigenic bacterium isolated from cane gall tumors on thornless blackberry.</title>
        <authorList>
            <person name="Kuzmanovi N."/>
            <person name="Smalla K."/>
            <person name="Gronow S."/>
            <person name="PuBawska J."/>
        </authorList>
    </citation>
    <scope>NUCLEOTIDE SEQUENCE [LARGE SCALE GENOMIC DNA]</scope>
    <source>
        <strain evidence="3 4">CCBAU 85046</strain>
    </source>
</reference>
<proteinExistence type="predicted"/>
<dbReference type="InterPro" id="IPR020471">
    <property type="entry name" value="AKR"/>
</dbReference>
<dbReference type="InterPro" id="IPR023210">
    <property type="entry name" value="NADP_OxRdtase_dom"/>
</dbReference>
<evidence type="ECO:0000256" key="1">
    <source>
        <dbReference type="ARBA" id="ARBA00023002"/>
    </source>
</evidence>
<dbReference type="RefSeq" id="WP_111164033.1">
    <property type="nucleotide sequence ID" value="NZ_PCDP01000076.1"/>
</dbReference>
<dbReference type="SUPFAM" id="SSF51430">
    <property type="entry name" value="NAD(P)-linked oxidoreductase"/>
    <property type="match status" value="1"/>
</dbReference>
<keyword evidence="1" id="KW-0560">Oxidoreductase</keyword>
<evidence type="ECO:0000259" key="2">
    <source>
        <dbReference type="Pfam" id="PF00248"/>
    </source>
</evidence>
<dbReference type="Proteomes" id="UP000248925">
    <property type="component" value="Unassembled WGS sequence"/>
</dbReference>
<dbReference type="PANTHER" id="PTHR43364:SF18">
    <property type="entry name" value="OXIDOREDUCTASE"/>
    <property type="match status" value="1"/>
</dbReference>
<dbReference type="GO" id="GO:0016491">
    <property type="term" value="F:oxidoreductase activity"/>
    <property type="evidence" value="ECO:0007669"/>
    <property type="project" value="UniProtKB-KW"/>
</dbReference>
<dbReference type="AlphaFoldDB" id="A0A2W4E6F7"/>
<dbReference type="InterPro" id="IPR050523">
    <property type="entry name" value="AKR_Detox_Biosynth"/>
</dbReference>
<dbReference type="InterPro" id="IPR036812">
    <property type="entry name" value="NAD(P)_OxRdtase_dom_sf"/>
</dbReference>
<feature type="domain" description="NADP-dependent oxidoreductase" evidence="2">
    <location>
        <begin position="17"/>
        <end position="318"/>
    </location>
</feature>
<dbReference type="Gene3D" id="3.20.20.100">
    <property type="entry name" value="NADP-dependent oxidoreductase domain"/>
    <property type="match status" value="1"/>
</dbReference>
<dbReference type="EMBL" id="PCDP01000076">
    <property type="protein sequence ID" value="PZM07993.1"/>
    <property type="molecule type" value="Genomic_DNA"/>
</dbReference>